<sequence>MVVQASGRSFGLVVDGIYESEEIVVKPLDRVVKSLQAYAGTTILADGQVALILDITGLGQRAQLMSEDELRRAARQGAAEHARSTADCKDPIEYLVASVGGDRRVAMELSQVDRLEEVESATVEKAGTLRFIQYRGELLQLIDVGQAMGAASSTDPDRRVWKTIVRSNGGTSYGLVVDDVLDIIEVSANEKPHPSPDSAIASVLVVGGRVTEVIDEVWLAASFGALGGPELHADGTPTNRGQAPPEESLQVAPEVTQLCTFRLGKTLYGIDVLDVQEVLMPLQRTPIPLSPPEVEGLLNLRGDTVLSVDLGVLLGIPEAERMARARSARTSLGKGAEVPDRMNVVLRSSQGSFSMLVDEVGEVLDLPRALFEPCPSTISSVQRRVASGVFKLQSDILIQLDVDQLHALVAQSQALARV</sequence>
<reference evidence="2 3" key="1">
    <citation type="submission" date="2019-02" db="EMBL/GenBank/DDBJ databases">
        <title>Deep-cultivation of Planctomycetes and their phenomic and genomic characterization uncovers novel biology.</title>
        <authorList>
            <person name="Wiegand S."/>
            <person name="Jogler M."/>
            <person name="Boedeker C."/>
            <person name="Pinto D."/>
            <person name="Vollmers J."/>
            <person name="Rivas-Marin E."/>
            <person name="Kohn T."/>
            <person name="Peeters S.H."/>
            <person name="Heuer A."/>
            <person name="Rast P."/>
            <person name="Oberbeckmann S."/>
            <person name="Bunk B."/>
            <person name="Jeske O."/>
            <person name="Meyerdierks A."/>
            <person name="Storesund J.E."/>
            <person name="Kallscheuer N."/>
            <person name="Luecker S."/>
            <person name="Lage O.M."/>
            <person name="Pohl T."/>
            <person name="Merkel B.J."/>
            <person name="Hornburger P."/>
            <person name="Mueller R.-W."/>
            <person name="Bruemmer F."/>
            <person name="Labrenz M."/>
            <person name="Spormann A.M."/>
            <person name="Op den Camp H."/>
            <person name="Overmann J."/>
            <person name="Amann R."/>
            <person name="Jetten M.S.M."/>
            <person name="Mascher T."/>
            <person name="Medema M.H."/>
            <person name="Devos D.P."/>
            <person name="Kaster A.-K."/>
            <person name="Ovreas L."/>
            <person name="Rohde M."/>
            <person name="Galperin M.Y."/>
            <person name="Jogler C."/>
        </authorList>
    </citation>
    <scope>NUCLEOTIDE SEQUENCE [LARGE SCALE GENOMIC DNA]</scope>
    <source>
        <strain evidence="2 3">Poly30</strain>
    </source>
</reference>
<feature type="domain" description="CheW-like" evidence="1">
    <location>
        <begin position="255"/>
        <end position="411"/>
    </location>
</feature>
<dbReference type="InterPro" id="IPR036061">
    <property type="entry name" value="CheW-like_dom_sf"/>
</dbReference>
<dbReference type="PANTHER" id="PTHR22617:SF23">
    <property type="entry name" value="CHEMOTAXIS PROTEIN CHEW"/>
    <property type="match status" value="1"/>
</dbReference>
<evidence type="ECO:0000313" key="3">
    <source>
        <dbReference type="Proteomes" id="UP000320390"/>
    </source>
</evidence>
<dbReference type="GO" id="GO:0006935">
    <property type="term" value="P:chemotaxis"/>
    <property type="evidence" value="ECO:0007669"/>
    <property type="project" value="InterPro"/>
</dbReference>
<evidence type="ECO:0000259" key="1">
    <source>
        <dbReference type="PROSITE" id="PS50851"/>
    </source>
</evidence>
<dbReference type="Pfam" id="PF01584">
    <property type="entry name" value="CheW"/>
    <property type="match status" value="3"/>
</dbReference>
<dbReference type="EMBL" id="CP036434">
    <property type="protein sequence ID" value="QDV09949.1"/>
    <property type="molecule type" value="Genomic_DNA"/>
</dbReference>
<dbReference type="PROSITE" id="PS50851">
    <property type="entry name" value="CHEW"/>
    <property type="match status" value="3"/>
</dbReference>
<dbReference type="GO" id="GO:0007165">
    <property type="term" value="P:signal transduction"/>
    <property type="evidence" value="ECO:0007669"/>
    <property type="project" value="InterPro"/>
</dbReference>
<dbReference type="SUPFAM" id="SSF50341">
    <property type="entry name" value="CheW-like"/>
    <property type="match status" value="3"/>
</dbReference>
<dbReference type="PANTHER" id="PTHR22617">
    <property type="entry name" value="CHEMOTAXIS SENSOR HISTIDINE KINASE-RELATED"/>
    <property type="match status" value="1"/>
</dbReference>
<dbReference type="GO" id="GO:0005829">
    <property type="term" value="C:cytosol"/>
    <property type="evidence" value="ECO:0007669"/>
    <property type="project" value="TreeGrafter"/>
</dbReference>
<accession>A0A518F0V8</accession>
<name>A0A518F0V8_9BACT</name>
<dbReference type="InterPro" id="IPR039315">
    <property type="entry name" value="CheW"/>
</dbReference>
<dbReference type="AlphaFoldDB" id="A0A518F0V8"/>
<dbReference type="Gene3D" id="2.30.30.40">
    <property type="entry name" value="SH3 Domains"/>
    <property type="match status" value="2"/>
</dbReference>
<dbReference type="InterPro" id="IPR002545">
    <property type="entry name" value="CheW-lke_dom"/>
</dbReference>
<protein>
    <submittedName>
        <fullName evidence="2">Chemotaxis protein CheW</fullName>
    </submittedName>
</protein>
<feature type="domain" description="CheW-like" evidence="1">
    <location>
        <begin position="1"/>
        <end position="64"/>
    </location>
</feature>
<feature type="domain" description="CheW-like" evidence="1">
    <location>
        <begin position="91"/>
        <end position="225"/>
    </location>
</feature>
<organism evidence="2 3">
    <name type="scientific">Saltatorellus ferox</name>
    <dbReference type="NCBI Taxonomy" id="2528018"/>
    <lineage>
        <taxon>Bacteria</taxon>
        <taxon>Pseudomonadati</taxon>
        <taxon>Planctomycetota</taxon>
        <taxon>Planctomycetia</taxon>
        <taxon>Planctomycetia incertae sedis</taxon>
        <taxon>Saltatorellus</taxon>
    </lineage>
</organism>
<dbReference type="Gene3D" id="2.40.50.180">
    <property type="entry name" value="CheA-289, Domain 4"/>
    <property type="match status" value="2"/>
</dbReference>
<evidence type="ECO:0000313" key="2">
    <source>
        <dbReference type="EMBL" id="QDV09949.1"/>
    </source>
</evidence>
<dbReference type="Proteomes" id="UP000320390">
    <property type="component" value="Chromosome"/>
</dbReference>
<dbReference type="SMART" id="SM00260">
    <property type="entry name" value="CheW"/>
    <property type="match status" value="2"/>
</dbReference>
<keyword evidence="3" id="KW-1185">Reference proteome</keyword>
<gene>
    <name evidence="2" type="primary">cheW_2</name>
    <name evidence="2" type="ORF">Poly30_55100</name>
</gene>
<proteinExistence type="predicted"/>